<protein>
    <submittedName>
        <fullName evidence="3">Alcohol dehydrogenase</fullName>
    </submittedName>
</protein>
<dbReference type="InterPro" id="IPR050523">
    <property type="entry name" value="AKR_Detox_Biosynth"/>
</dbReference>
<dbReference type="CDD" id="cd19081">
    <property type="entry name" value="AKR_AKR9C1"/>
    <property type="match status" value="1"/>
</dbReference>
<dbReference type="EMBL" id="MWQN01000001">
    <property type="protein sequence ID" value="OPC84096.1"/>
    <property type="molecule type" value="Genomic_DNA"/>
</dbReference>
<dbReference type="PANTHER" id="PTHR43364:SF6">
    <property type="entry name" value="OXIDOREDUCTASE-RELATED"/>
    <property type="match status" value="1"/>
</dbReference>
<keyword evidence="4" id="KW-1185">Reference proteome</keyword>
<accession>A0A1T3P4T4</accession>
<dbReference type="PRINTS" id="PR00069">
    <property type="entry name" value="ALDKETRDTASE"/>
</dbReference>
<dbReference type="RefSeq" id="WP_078978389.1">
    <property type="nucleotide sequence ID" value="NZ_MWQN01000001.1"/>
</dbReference>
<dbReference type="STRING" id="159449.B4N89_27025"/>
<dbReference type="AlphaFoldDB" id="A0A1T3P4T4"/>
<feature type="domain" description="NADP-dependent oxidoreductase" evidence="2">
    <location>
        <begin position="14"/>
        <end position="309"/>
    </location>
</feature>
<dbReference type="InterPro" id="IPR020471">
    <property type="entry name" value="AKR"/>
</dbReference>
<gene>
    <name evidence="3" type="ORF">B4N89_27025</name>
</gene>
<evidence type="ECO:0000313" key="4">
    <source>
        <dbReference type="Proteomes" id="UP000190037"/>
    </source>
</evidence>
<dbReference type="GO" id="GO:0016491">
    <property type="term" value="F:oxidoreductase activity"/>
    <property type="evidence" value="ECO:0007669"/>
    <property type="project" value="UniProtKB-KW"/>
</dbReference>
<dbReference type="GO" id="GO:0005829">
    <property type="term" value="C:cytosol"/>
    <property type="evidence" value="ECO:0007669"/>
    <property type="project" value="TreeGrafter"/>
</dbReference>
<proteinExistence type="predicted"/>
<organism evidence="3 4">
    <name type="scientific">Embleya scabrispora</name>
    <dbReference type="NCBI Taxonomy" id="159449"/>
    <lineage>
        <taxon>Bacteria</taxon>
        <taxon>Bacillati</taxon>
        <taxon>Actinomycetota</taxon>
        <taxon>Actinomycetes</taxon>
        <taxon>Kitasatosporales</taxon>
        <taxon>Streptomycetaceae</taxon>
        <taxon>Embleya</taxon>
    </lineage>
</organism>
<evidence type="ECO:0000259" key="2">
    <source>
        <dbReference type="Pfam" id="PF00248"/>
    </source>
</evidence>
<name>A0A1T3P4T4_9ACTN</name>
<reference evidence="3 4" key="1">
    <citation type="submission" date="2017-03" db="EMBL/GenBank/DDBJ databases">
        <title>Draft genome sequence of Streptomyces scabrisporus NF3, endophyte isolated from Amphipterygium adstringens.</title>
        <authorList>
            <person name="Vazquez M."/>
            <person name="Ceapa C.D."/>
            <person name="Rodriguez Luna D."/>
            <person name="Sanchez Esquivel S."/>
        </authorList>
    </citation>
    <scope>NUCLEOTIDE SEQUENCE [LARGE SCALE GENOMIC DNA]</scope>
    <source>
        <strain evidence="3 4">NF3</strain>
    </source>
</reference>
<dbReference type="Pfam" id="PF00248">
    <property type="entry name" value="Aldo_ket_red"/>
    <property type="match status" value="1"/>
</dbReference>
<dbReference type="FunFam" id="3.20.20.100:FF:000004">
    <property type="entry name" value="Oxidoreductase, aldo/keto reductase"/>
    <property type="match status" value="1"/>
</dbReference>
<dbReference type="Gene3D" id="3.20.20.100">
    <property type="entry name" value="NADP-dependent oxidoreductase domain"/>
    <property type="match status" value="1"/>
</dbReference>
<dbReference type="Proteomes" id="UP000190037">
    <property type="component" value="Unassembled WGS sequence"/>
</dbReference>
<dbReference type="OrthoDB" id="9768793at2"/>
<keyword evidence="1" id="KW-0560">Oxidoreductase</keyword>
<comment type="caution">
    <text evidence="3">The sequence shown here is derived from an EMBL/GenBank/DDBJ whole genome shotgun (WGS) entry which is preliminary data.</text>
</comment>
<dbReference type="InterPro" id="IPR023210">
    <property type="entry name" value="NADP_OxRdtase_dom"/>
</dbReference>
<dbReference type="PANTHER" id="PTHR43364">
    <property type="entry name" value="NADH-SPECIFIC METHYLGLYOXAL REDUCTASE-RELATED"/>
    <property type="match status" value="1"/>
</dbReference>
<evidence type="ECO:0000313" key="3">
    <source>
        <dbReference type="EMBL" id="OPC84096.1"/>
    </source>
</evidence>
<dbReference type="InterPro" id="IPR036812">
    <property type="entry name" value="NAD(P)_OxRdtase_dom_sf"/>
</dbReference>
<dbReference type="SUPFAM" id="SSF51430">
    <property type="entry name" value="NAD(P)-linked oxidoreductase"/>
    <property type="match status" value="1"/>
</dbReference>
<sequence>MTRPAIADLTLFPMALGGNVFGWTADQDESFAVMDAYAEAGGNFIDTADSYSKWAPGNSGGESEEIIGKWMKARGNRADMVIATKVGAHPEFTGIAPRVVAGAVEQSLRRLQTDYIDLYYTHNDDPGVPVEDFLGALDRLVAQGKVRHIGASNISAERLTAALAASERDGSASYVVLQHHYNLMERDRYEGGLRNVVAAHGLATAPYYALAGGFLTGKYRPGTTVDSPRSASAVAYLNSSRGGRVLAALDTVARAHGASVTAVALAWLAAQPTVTVPIASARDTAQLADQLAFLDIALEEAEVQLLSAASEATDSPHDDA</sequence>
<evidence type="ECO:0000256" key="1">
    <source>
        <dbReference type="ARBA" id="ARBA00023002"/>
    </source>
</evidence>